<keyword evidence="3" id="KW-1185">Reference proteome</keyword>
<sequence length="234" mass="26325">MEQHSAGSLILSIPPPPPIPCEQLRIPRFGYLVQGTTRLFSNTMSHTHLGNFGDDVMSAEEQTIRAELETDIERNLEEELKDEMCRLTVSLHRLYLHKKDMNDKLTSSNDNRPEVATVVKITTKTVGDYMMQIYESKTTALDVVRRCSSRSKATQGRVYGSDKQTEWEKTLLSTRSSTVAAGKKHGSFDRYGSGKSPNVRPVKKEGRSSCGASSPTSKPNERNKKKLLELGWKY</sequence>
<accession>A0AAV8QFV2</accession>
<reference evidence="2 3" key="1">
    <citation type="submission" date="2022-12" db="EMBL/GenBank/DDBJ databases">
        <title>Chromosome-scale assembly of the Ensete ventricosum genome.</title>
        <authorList>
            <person name="Dussert Y."/>
            <person name="Stocks J."/>
            <person name="Wendawek A."/>
            <person name="Woldeyes F."/>
            <person name="Nichols R.A."/>
            <person name="Borrell J.S."/>
        </authorList>
    </citation>
    <scope>NUCLEOTIDE SEQUENCE [LARGE SCALE GENOMIC DNA]</scope>
    <source>
        <strain evidence="3">cv. Maze</strain>
        <tissue evidence="2">Seeds</tissue>
    </source>
</reference>
<protein>
    <submittedName>
        <fullName evidence="2">Uncharacterized protein</fullName>
    </submittedName>
</protein>
<dbReference type="Proteomes" id="UP001222027">
    <property type="component" value="Unassembled WGS sequence"/>
</dbReference>
<evidence type="ECO:0000313" key="2">
    <source>
        <dbReference type="EMBL" id="KAJ8471222.1"/>
    </source>
</evidence>
<dbReference type="AlphaFoldDB" id="A0AAV8QFV2"/>
<feature type="compositionally biased region" description="Basic and acidic residues" evidence="1">
    <location>
        <begin position="219"/>
        <end position="228"/>
    </location>
</feature>
<organism evidence="2 3">
    <name type="scientific">Ensete ventricosum</name>
    <name type="common">Abyssinian banana</name>
    <name type="synonym">Musa ensete</name>
    <dbReference type="NCBI Taxonomy" id="4639"/>
    <lineage>
        <taxon>Eukaryota</taxon>
        <taxon>Viridiplantae</taxon>
        <taxon>Streptophyta</taxon>
        <taxon>Embryophyta</taxon>
        <taxon>Tracheophyta</taxon>
        <taxon>Spermatophyta</taxon>
        <taxon>Magnoliopsida</taxon>
        <taxon>Liliopsida</taxon>
        <taxon>Zingiberales</taxon>
        <taxon>Musaceae</taxon>
        <taxon>Ensete</taxon>
    </lineage>
</organism>
<name>A0AAV8QFV2_ENSVE</name>
<feature type="region of interest" description="Disordered" evidence="1">
    <location>
        <begin position="174"/>
        <end position="234"/>
    </location>
</feature>
<comment type="caution">
    <text evidence="2">The sequence shown here is derived from an EMBL/GenBank/DDBJ whole genome shotgun (WGS) entry which is preliminary data.</text>
</comment>
<dbReference type="EMBL" id="JAQQAF010000007">
    <property type="protein sequence ID" value="KAJ8471222.1"/>
    <property type="molecule type" value="Genomic_DNA"/>
</dbReference>
<gene>
    <name evidence="2" type="ORF">OPV22_025565</name>
</gene>
<evidence type="ECO:0000256" key="1">
    <source>
        <dbReference type="SAM" id="MobiDB-lite"/>
    </source>
</evidence>
<proteinExistence type="predicted"/>
<evidence type="ECO:0000313" key="3">
    <source>
        <dbReference type="Proteomes" id="UP001222027"/>
    </source>
</evidence>